<sequence>MEYLGTMSVTETGKSCLTWDSKQVASSYESIPAGFTEILFFEEHFLNQDPSFHENYCRNPTGLEKPWCFVNDNDLQMEFCWIPQCNDFSVPECKLTQKGGEYMGTKDKTISGFHCIPWLDHDSSVVDRIRGSRKGSLPDELTGSHNFCRNPNGYPGGPWCNVRDSGRPNLKCEYCDVPFCDFHDSKRTRESQDQHLSSEPAKETRDHSNFCRNYGPRLRPWCLVTVEDATWEYCRIPLCRGPKEPAECQQTKHGREYSGLKNVTRSGKKCQPWLSQTPNEHSTILYLPAFPDPGLDSRHNYCRNPDVVKEGPWCYNGEGTNPEWEYCDIQLC</sequence>
<dbReference type="InterPro" id="IPR038178">
    <property type="entry name" value="Kringle_sf"/>
</dbReference>
<dbReference type="SMART" id="SM00130">
    <property type="entry name" value="KR"/>
    <property type="match status" value="3"/>
</dbReference>
<name>A0A7R8XEQ6_9CRUS</name>
<protein>
    <recommendedName>
        <fullName evidence="4">Kringle domain-containing protein</fullName>
    </recommendedName>
</protein>
<dbReference type="PROSITE" id="PS50070">
    <property type="entry name" value="KRINGLE_2"/>
    <property type="match status" value="4"/>
</dbReference>
<dbReference type="PRINTS" id="PR00018">
    <property type="entry name" value="KRINGLE"/>
</dbReference>
<evidence type="ECO:0000313" key="6">
    <source>
        <dbReference type="Proteomes" id="UP000677054"/>
    </source>
</evidence>
<feature type="disulfide bond" evidence="3">
    <location>
        <begin position="211"/>
        <end position="234"/>
    </location>
</feature>
<feature type="domain" description="Kringle" evidence="4">
    <location>
        <begin position="98"/>
        <end position="180"/>
    </location>
</feature>
<dbReference type="Gene3D" id="2.40.20.10">
    <property type="entry name" value="Plasminogen Kringle 4"/>
    <property type="match status" value="4"/>
</dbReference>
<evidence type="ECO:0000259" key="4">
    <source>
        <dbReference type="PROSITE" id="PS50070"/>
    </source>
</evidence>
<dbReference type="InterPro" id="IPR013806">
    <property type="entry name" value="Kringle-like"/>
</dbReference>
<dbReference type="EMBL" id="CAJPEV010001127">
    <property type="protein sequence ID" value="CAG0890884.1"/>
    <property type="molecule type" value="Genomic_DNA"/>
</dbReference>
<dbReference type="PANTHER" id="PTHR24261:SF7">
    <property type="entry name" value="KRINGLE DOMAIN-CONTAINING PROTEIN"/>
    <property type="match status" value="1"/>
</dbReference>
<dbReference type="PANTHER" id="PTHR24261">
    <property type="entry name" value="PLASMINOGEN-RELATED"/>
    <property type="match status" value="1"/>
</dbReference>
<dbReference type="Proteomes" id="UP000677054">
    <property type="component" value="Unassembled WGS sequence"/>
</dbReference>
<keyword evidence="6" id="KW-1185">Reference proteome</keyword>
<evidence type="ECO:0000256" key="3">
    <source>
        <dbReference type="PROSITE-ProRule" id="PRU00121"/>
    </source>
</evidence>
<dbReference type="InterPro" id="IPR018056">
    <property type="entry name" value="Kringle_CS"/>
</dbReference>
<comment type="caution">
    <text evidence="3">Lacks conserved residue(s) required for the propagation of feature annotation.</text>
</comment>
<organism evidence="5">
    <name type="scientific">Darwinula stevensoni</name>
    <dbReference type="NCBI Taxonomy" id="69355"/>
    <lineage>
        <taxon>Eukaryota</taxon>
        <taxon>Metazoa</taxon>
        <taxon>Ecdysozoa</taxon>
        <taxon>Arthropoda</taxon>
        <taxon>Crustacea</taxon>
        <taxon>Oligostraca</taxon>
        <taxon>Ostracoda</taxon>
        <taxon>Podocopa</taxon>
        <taxon>Podocopida</taxon>
        <taxon>Darwinulocopina</taxon>
        <taxon>Darwinuloidea</taxon>
        <taxon>Darwinulidae</taxon>
        <taxon>Darwinula</taxon>
    </lineage>
</organism>
<reference evidence="5" key="1">
    <citation type="submission" date="2020-11" db="EMBL/GenBank/DDBJ databases">
        <authorList>
            <person name="Tran Van P."/>
        </authorList>
    </citation>
    <scope>NUCLEOTIDE SEQUENCE</scope>
</reference>
<dbReference type="EMBL" id="LR900644">
    <property type="protein sequence ID" value="CAD7246412.1"/>
    <property type="molecule type" value="Genomic_DNA"/>
</dbReference>
<dbReference type="InterPro" id="IPR000001">
    <property type="entry name" value="Kringle"/>
</dbReference>
<keyword evidence="2 3" id="KW-1015">Disulfide bond</keyword>
<evidence type="ECO:0000256" key="2">
    <source>
        <dbReference type="ARBA" id="ARBA00023157"/>
    </source>
</evidence>
<dbReference type="CDD" id="cd00108">
    <property type="entry name" value="KR"/>
    <property type="match status" value="1"/>
</dbReference>
<feature type="domain" description="Kringle" evidence="4">
    <location>
        <begin position="1"/>
        <end position="85"/>
    </location>
</feature>
<dbReference type="OrthoDB" id="1915767at2759"/>
<dbReference type="PROSITE" id="PS00021">
    <property type="entry name" value="KRINGLE_1"/>
    <property type="match status" value="3"/>
</dbReference>
<accession>A0A7R8XEQ6</accession>
<dbReference type="SUPFAM" id="SSF57440">
    <property type="entry name" value="Kringle-like"/>
    <property type="match status" value="4"/>
</dbReference>
<dbReference type="AlphaFoldDB" id="A0A7R8XEQ6"/>
<keyword evidence="1 3" id="KW-0420">Kringle</keyword>
<evidence type="ECO:0000256" key="1">
    <source>
        <dbReference type="ARBA" id="ARBA00022572"/>
    </source>
</evidence>
<proteinExistence type="predicted"/>
<feature type="domain" description="Kringle" evidence="4">
    <location>
        <begin position="253"/>
        <end position="332"/>
    </location>
</feature>
<evidence type="ECO:0000313" key="5">
    <source>
        <dbReference type="EMBL" id="CAD7246412.1"/>
    </source>
</evidence>
<feature type="domain" description="Kringle" evidence="4">
    <location>
        <begin position="209"/>
        <end position="239"/>
    </location>
</feature>
<dbReference type="Pfam" id="PF00051">
    <property type="entry name" value="Kringle"/>
    <property type="match status" value="3"/>
</dbReference>
<gene>
    <name evidence="5" type="ORF">DSTB1V02_LOCUS6262</name>
</gene>
<dbReference type="InterPro" id="IPR050759">
    <property type="entry name" value="Serine_protease_kringle"/>
</dbReference>
<feature type="disulfide bond" evidence="3">
    <location>
        <begin position="57"/>
        <end position="80"/>
    </location>
</feature>